<proteinExistence type="predicted"/>
<keyword evidence="1" id="KW-0732">Signal</keyword>
<name>A0A2R4MJ87_9HYPH</name>
<sequence length="140" mass="15415">MTIWIKSATLALISLILVSEATSQSTIRSLPTSNYVIGSYIAQIGYDDLFNSSGVRLTSPWQVLRQDRANFHRFGLRDTLDQSDSFFANSKNRAIMEKMLAQGSISAKAARDIMNGNALILVEIYGTGSTGRELHVTVAR</sequence>
<feature type="signal peptide" evidence="1">
    <location>
        <begin position="1"/>
        <end position="21"/>
    </location>
</feature>
<feature type="chain" id="PRO_5015335927" evidence="1">
    <location>
        <begin position="22"/>
        <end position="140"/>
    </location>
</feature>
<protein>
    <submittedName>
        <fullName evidence="2">Uncharacterized protein</fullName>
    </submittedName>
</protein>
<dbReference type="EMBL" id="CP021331">
    <property type="protein sequence ID" value="AVX06049.1"/>
    <property type="molecule type" value="Genomic_DNA"/>
</dbReference>
<geneLocation type="plasmid" evidence="3">
    <name>phl2708x3</name>
</geneLocation>
<dbReference type="AlphaFoldDB" id="A0A2R4MJ87"/>
<keyword evidence="2" id="KW-0614">Plasmid</keyword>
<dbReference type="RefSeq" id="WP_117396998.1">
    <property type="nucleotide sequence ID" value="NZ_CP021331.1"/>
</dbReference>
<gene>
    <name evidence="2" type="ORF">MXMO3_03546</name>
</gene>
<dbReference type="KEGG" id="mmyr:MXMO3_03546"/>
<keyword evidence="3" id="KW-1185">Reference proteome</keyword>
<dbReference type="Proteomes" id="UP000258927">
    <property type="component" value="Plasmid pHL2708X3"/>
</dbReference>
<evidence type="ECO:0000313" key="2">
    <source>
        <dbReference type="EMBL" id="AVX06049.1"/>
    </source>
</evidence>
<accession>A0A2R4MJ87</accession>
<evidence type="ECO:0000256" key="1">
    <source>
        <dbReference type="SAM" id="SignalP"/>
    </source>
</evidence>
<reference evidence="2 3" key="1">
    <citation type="submission" date="2017-05" db="EMBL/GenBank/DDBJ databases">
        <title>Genome Analysis of Maritalea myrionectae HL2708#5.</title>
        <authorList>
            <consortium name="Cotde Inc.-PKNU"/>
            <person name="Jang D."/>
            <person name="Oh H.-M."/>
        </authorList>
    </citation>
    <scope>NUCLEOTIDE SEQUENCE [LARGE SCALE GENOMIC DNA]</scope>
    <source>
        <strain evidence="2 3">HL2708#5</strain>
        <plasmid evidence="3">phl2708x3</plasmid>
    </source>
</reference>
<organism evidence="2 3">
    <name type="scientific">Maritalea myrionectae</name>
    <dbReference type="NCBI Taxonomy" id="454601"/>
    <lineage>
        <taxon>Bacteria</taxon>
        <taxon>Pseudomonadati</taxon>
        <taxon>Pseudomonadota</taxon>
        <taxon>Alphaproteobacteria</taxon>
        <taxon>Hyphomicrobiales</taxon>
        <taxon>Devosiaceae</taxon>
        <taxon>Maritalea</taxon>
    </lineage>
</organism>
<evidence type="ECO:0000313" key="3">
    <source>
        <dbReference type="Proteomes" id="UP000258927"/>
    </source>
</evidence>